<evidence type="ECO:0000313" key="1">
    <source>
        <dbReference type="EMBL" id="SVA96162.1"/>
    </source>
</evidence>
<protein>
    <submittedName>
        <fullName evidence="1">Uncharacterized protein</fullName>
    </submittedName>
</protein>
<sequence length="100" mass="11326">MGISTRQTAQSENVFALVLRYFSGDAIRTINPIRALTSQDEDPSTITRSTYCFRPYRTWLRIHLSNPLAQTHNDIDLASGKQEILLVPAQPSFHRHTITG</sequence>
<dbReference type="EMBL" id="UINC01023789">
    <property type="protein sequence ID" value="SVA96162.1"/>
    <property type="molecule type" value="Genomic_DNA"/>
</dbReference>
<accession>A0A382A4U5</accession>
<gene>
    <name evidence="1" type="ORF">METZ01_LOCUS149016</name>
</gene>
<organism evidence="1">
    <name type="scientific">marine metagenome</name>
    <dbReference type="NCBI Taxonomy" id="408172"/>
    <lineage>
        <taxon>unclassified sequences</taxon>
        <taxon>metagenomes</taxon>
        <taxon>ecological metagenomes</taxon>
    </lineage>
</organism>
<proteinExistence type="predicted"/>
<reference evidence="1" key="1">
    <citation type="submission" date="2018-05" db="EMBL/GenBank/DDBJ databases">
        <authorList>
            <person name="Lanie J.A."/>
            <person name="Ng W.-L."/>
            <person name="Kazmierczak K.M."/>
            <person name="Andrzejewski T.M."/>
            <person name="Davidsen T.M."/>
            <person name="Wayne K.J."/>
            <person name="Tettelin H."/>
            <person name="Glass J.I."/>
            <person name="Rusch D."/>
            <person name="Podicherti R."/>
            <person name="Tsui H.-C.T."/>
            <person name="Winkler M.E."/>
        </authorList>
    </citation>
    <scope>NUCLEOTIDE SEQUENCE</scope>
</reference>
<name>A0A382A4U5_9ZZZZ</name>
<dbReference type="AlphaFoldDB" id="A0A382A4U5"/>